<dbReference type="EMBL" id="KZ852045">
    <property type="protein sequence ID" value="RDH33935.1"/>
    <property type="molecule type" value="Genomic_DNA"/>
</dbReference>
<keyword evidence="1" id="KW-1133">Transmembrane helix</keyword>
<dbReference type="Proteomes" id="UP000253729">
    <property type="component" value="Unassembled WGS sequence"/>
</dbReference>
<evidence type="ECO:0000313" key="3">
    <source>
        <dbReference type="Proteomes" id="UP000253729"/>
    </source>
</evidence>
<evidence type="ECO:0000313" key="2">
    <source>
        <dbReference type="EMBL" id="RDH33935.1"/>
    </source>
</evidence>
<gene>
    <name evidence="2" type="ORF">BDQ94DRAFT_142933</name>
</gene>
<dbReference type="GeneID" id="38134479"/>
<feature type="transmembrane region" description="Helical" evidence="1">
    <location>
        <begin position="56"/>
        <end position="77"/>
    </location>
</feature>
<evidence type="ECO:0000256" key="1">
    <source>
        <dbReference type="SAM" id="Phobius"/>
    </source>
</evidence>
<accession>A0A3F3Q4C3</accession>
<proteinExistence type="predicted"/>
<keyword evidence="1" id="KW-0472">Membrane</keyword>
<name>A0A3F3Q4C3_9EURO</name>
<protein>
    <submittedName>
        <fullName evidence="2">Uncharacterized protein</fullName>
    </submittedName>
</protein>
<dbReference type="AlphaFoldDB" id="A0A3F3Q4C3"/>
<keyword evidence="1" id="KW-0812">Transmembrane</keyword>
<dbReference type="RefSeq" id="XP_026626957.1">
    <property type="nucleotide sequence ID" value="XM_026766123.1"/>
</dbReference>
<reference evidence="2 3" key="1">
    <citation type="submission" date="2018-07" db="EMBL/GenBank/DDBJ databases">
        <title>The genomes of Aspergillus section Nigri reveals drivers in fungal speciation.</title>
        <authorList>
            <consortium name="DOE Joint Genome Institute"/>
            <person name="Vesth T.C."/>
            <person name="Nybo J."/>
            <person name="Theobald S."/>
            <person name="Brandl J."/>
            <person name="Frisvad J.C."/>
            <person name="Nielsen K.F."/>
            <person name="Lyhne E.K."/>
            <person name="Kogle M.E."/>
            <person name="Kuo A."/>
            <person name="Riley R."/>
            <person name="Clum A."/>
            <person name="Nolan M."/>
            <person name="Lipzen A."/>
            <person name="Salamov A."/>
            <person name="Henrissat B."/>
            <person name="Wiebenga A."/>
            <person name="De vries R.P."/>
            <person name="Grigoriev I.V."/>
            <person name="Mortensen U.H."/>
            <person name="Andersen M.R."/>
            <person name="Baker S.E."/>
        </authorList>
    </citation>
    <scope>NUCLEOTIDE SEQUENCE [LARGE SCALE GENOMIC DNA]</scope>
    <source>
        <strain evidence="2 3">CBS 139.54b</strain>
    </source>
</reference>
<organism evidence="2 3">
    <name type="scientific">Aspergillus welwitschiae</name>
    <dbReference type="NCBI Taxonomy" id="1341132"/>
    <lineage>
        <taxon>Eukaryota</taxon>
        <taxon>Fungi</taxon>
        <taxon>Dikarya</taxon>
        <taxon>Ascomycota</taxon>
        <taxon>Pezizomycotina</taxon>
        <taxon>Eurotiomycetes</taxon>
        <taxon>Eurotiomycetidae</taxon>
        <taxon>Eurotiales</taxon>
        <taxon>Aspergillaceae</taxon>
        <taxon>Aspergillus</taxon>
        <taxon>Aspergillus subgen. Circumdati</taxon>
    </lineage>
</organism>
<feature type="transmembrane region" description="Helical" evidence="1">
    <location>
        <begin position="89"/>
        <end position="111"/>
    </location>
</feature>
<keyword evidence="3" id="KW-1185">Reference proteome</keyword>
<sequence>MTTCLSGWIWPSCQASGRYYKLPTLCTSKVRVKNKKELKRKRQHGYFNQGELIRRFAFLFPLVFLPPAYLRLVTMAVTSNQQPISARDLVLLGISITLSISLFTVCSDAYLPPISLSTIICSGDSSEN</sequence>